<name>A0A1H8UL73_9PROT</name>
<comment type="similarity">
    <text evidence="1">Belongs to the 'phage' integrase family.</text>
</comment>
<reference evidence="9" key="1">
    <citation type="submission" date="2016-10" db="EMBL/GenBank/DDBJ databases">
        <authorList>
            <person name="Varghese N."/>
            <person name="Submissions S."/>
        </authorList>
    </citation>
    <scope>NUCLEOTIDE SEQUENCE [LARGE SCALE GENOMIC DNA]</scope>
    <source>
        <strain evidence="9">Nm76</strain>
    </source>
</reference>
<evidence type="ECO:0000256" key="2">
    <source>
        <dbReference type="ARBA" id="ARBA00022908"/>
    </source>
</evidence>
<dbReference type="AlphaFoldDB" id="A0A1H8UL73"/>
<proteinExistence type="inferred from homology"/>
<evidence type="ECO:0000256" key="5">
    <source>
        <dbReference type="PROSITE-ProRule" id="PRU01248"/>
    </source>
</evidence>
<dbReference type="GO" id="GO:0015074">
    <property type="term" value="P:DNA integration"/>
    <property type="evidence" value="ECO:0007669"/>
    <property type="project" value="UniProtKB-KW"/>
</dbReference>
<dbReference type="InterPro" id="IPR013762">
    <property type="entry name" value="Integrase-like_cat_sf"/>
</dbReference>
<feature type="domain" description="Tyr recombinase" evidence="6">
    <location>
        <begin position="201"/>
        <end position="383"/>
    </location>
</feature>
<dbReference type="PANTHER" id="PTHR30629:SF2">
    <property type="entry name" value="PROPHAGE INTEGRASE INTS-RELATED"/>
    <property type="match status" value="1"/>
</dbReference>
<dbReference type="Gene3D" id="1.10.150.130">
    <property type="match status" value="1"/>
</dbReference>
<dbReference type="InterPro" id="IPR025166">
    <property type="entry name" value="Integrase_DNA_bind_dom"/>
</dbReference>
<dbReference type="RefSeq" id="WP_090315323.1">
    <property type="nucleotide sequence ID" value="NZ_FNOE01000002.1"/>
</dbReference>
<dbReference type="PROSITE" id="PS51898">
    <property type="entry name" value="TYR_RECOMBINASE"/>
    <property type="match status" value="1"/>
</dbReference>
<dbReference type="InterPro" id="IPR038488">
    <property type="entry name" value="Integrase_DNA-bd_sf"/>
</dbReference>
<keyword evidence="2" id="KW-0229">DNA integration</keyword>
<dbReference type="InterPro" id="IPR002104">
    <property type="entry name" value="Integrase_catalytic"/>
</dbReference>
<feature type="domain" description="Core-binding (CB)" evidence="7">
    <location>
        <begin position="96"/>
        <end position="177"/>
    </location>
</feature>
<sequence length="407" mass="46070">MLTDVAVRQAKAKEKPYKISDSSGLYLLVNSTGKYWRMNYRFAGKQKTLAIGVYPAVSLVDARKKRDEAKDQLAKDIDPAITKAINKHIVRTAAENTFKAVALEWHAKTSKTWAESTANNIKRYLEKDIFPWLGNRVIKDIAAPDLLVVLRKIESRGAHEKAQRCREYAGRVFRYAVATGRAERDPSGDLRGALTPVKVKHHASITDPKAIGALLRAINGFSGSFITRCALQLAPLVFVRPGELRHAEWSEIDFDKKEWRIPGHKMKMGEVHIVPLSRQAIEILQSIHPLTGDGQYIFPSIRSGARPMSENTVNGALRRMGYEKDEMTGHGFRSMASTLLHEHGWPHEAIERQLAHAERNKVVAAYNYAEHLPKRREMMNWWADYLDELAAGAKVVNFQKDRTRLSE</sequence>
<dbReference type="InterPro" id="IPR044068">
    <property type="entry name" value="CB"/>
</dbReference>
<evidence type="ECO:0000256" key="4">
    <source>
        <dbReference type="ARBA" id="ARBA00023172"/>
    </source>
</evidence>
<evidence type="ECO:0000256" key="1">
    <source>
        <dbReference type="ARBA" id="ARBA00008857"/>
    </source>
</evidence>
<organism evidence="8 9">
    <name type="scientific">Nitrosomonas oligotropha</name>
    <dbReference type="NCBI Taxonomy" id="42354"/>
    <lineage>
        <taxon>Bacteria</taxon>
        <taxon>Pseudomonadati</taxon>
        <taxon>Pseudomonadota</taxon>
        <taxon>Betaproteobacteria</taxon>
        <taxon>Nitrosomonadales</taxon>
        <taxon>Nitrosomonadaceae</taxon>
        <taxon>Nitrosomonas</taxon>
    </lineage>
</organism>
<evidence type="ECO:0000259" key="7">
    <source>
        <dbReference type="PROSITE" id="PS51900"/>
    </source>
</evidence>
<protein>
    <submittedName>
        <fullName evidence="8">Integrase</fullName>
    </submittedName>
</protein>
<evidence type="ECO:0000313" key="9">
    <source>
        <dbReference type="Proteomes" id="UP000198814"/>
    </source>
</evidence>
<dbReference type="Proteomes" id="UP000198814">
    <property type="component" value="Unassembled WGS sequence"/>
</dbReference>
<dbReference type="Pfam" id="PF22022">
    <property type="entry name" value="Phage_int_M"/>
    <property type="match status" value="1"/>
</dbReference>
<dbReference type="SUPFAM" id="SSF56349">
    <property type="entry name" value="DNA breaking-rejoining enzymes"/>
    <property type="match status" value="1"/>
</dbReference>
<dbReference type="PROSITE" id="PS51900">
    <property type="entry name" value="CB"/>
    <property type="match status" value="1"/>
</dbReference>
<evidence type="ECO:0000256" key="3">
    <source>
        <dbReference type="ARBA" id="ARBA00023125"/>
    </source>
</evidence>
<keyword evidence="3 5" id="KW-0238">DNA-binding</keyword>
<gene>
    <name evidence="8" type="ORF">SAMN05216333_1379</name>
</gene>
<keyword evidence="9" id="KW-1185">Reference proteome</keyword>
<dbReference type="InterPro" id="IPR010998">
    <property type="entry name" value="Integrase_recombinase_N"/>
</dbReference>
<evidence type="ECO:0000313" key="8">
    <source>
        <dbReference type="EMBL" id="SEP03713.1"/>
    </source>
</evidence>
<dbReference type="InterPro" id="IPR050808">
    <property type="entry name" value="Phage_Integrase"/>
</dbReference>
<dbReference type="GO" id="GO:0003677">
    <property type="term" value="F:DNA binding"/>
    <property type="evidence" value="ECO:0007669"/>
    <property type="project" value="UniProtKB-UniRule"/>
</dbReference>
<dbReference type="STRING" id="42354.SAMN05216333_1379"/>
<dbReference type="Pfam" id="PF00589">
    <property type="entry name" value="Phage_integrase"/>
    <property type="match status" value="1"/>
</dbReference>
<dbReference type="PANTHER" id="PTHR30629">
    <property type="entry name" value="PROPHAGE INTEGRASE"/>
    <property type="match status" value="1"/>
</dbReference>
<dbReference type="Gene3D" id="1.10.443.10">
    <property type="entry name" value="Intergrase catalytic core"/>
    <property type="match status" value="1"/>
</dbReference>
<accession>A0A1H8UL73</accession>
<keyword evidence="4" id="KW-0233">DNA recombination</keyword>
<dbReference type="EMBL" id="FODO01000037">
    <property type="protein sequence ID" value="SEP03713.1"/>
    <property type="molecule type" value="Genomic_DNA"/>
</dbReference>
<dbReference type="Gene3D" id="3.30.160.390">
    <property type="entry name" value="Integrase, DNA-binding domain"/>
    <property type="match status" value="1"/>
</dbReference>
<dbReference type="Pfam" id="PF13356">
    <property type="entry name" value="Arm-DNA-bind_3"/>
    <property type="match status" value="1"/>
</dbReference>
<dbReference type="CDD" id="cd00801">
    <property type="entry name" value="INT_P4_C"/>
    <property type="match status" value="1"/>
</dbReference>
<dbReference type="InterPro" id="IPR053876">
    <property type="entry name" value="Phage_int_M"/>
</dbReference>
<dbReference type="OrthoDB" id="9775880at2"/>
<dbReference type="GO" id="GO:0006310">
    <property type="term" value="P:DNA recombination"/>
    <property type="evidence" value="ECO:0007669"/>
    <property type="project" value="UniProtKB-KW"/>
</dbReference>
<evidence type="ECO:0000259" key="6">
    <source>
        <dbReference type="PROSITE" id="PS51898"/>
    </source>
</evidence>
<dbReference type="InterPro" id="IPR011010">
    <property type="entry name" value="DNA_brk_join_enz"/>
</dbReference>